<proteinExistence type="inferred from homology"/>
<protein>
    <recommendedName>
        <fullName evidence="2">Anti-proliferative protein domain-containing protein</fullName>
    </recommendedName>
</protein>
<comment type="caution">
    <text evidence="3">The sequence shown here is derived from an EMBL/GenBank/DDBJ whole genome shotgun (WGS) entry which is preliminary data.</text>
</comment>
<sequence length="168" mass="18857">MKDEVNSAAGFLARLLLARNIAPGTVESFRKTLTSLLFNHYRDHWFPEKPFKGSGYRCIRILYNKVDPIVEKATKACGLPVEALKSLFPQELTMWVDPKDVSYRIGENGSIGVLYDNSISQTVEPEQQAASHSSTLHPEASLATCGQQANHLHPQLHQYPKEMQMVMS</sequence>
<dbReference type="Pfam" id="PF07742">
    <property type="entry name" value="BTG"/>
    <property type="match status" value="1"/>
</dbReference>
<dbReference type="EMBL" id="JACVVK020000379">
    <property type="protein sequence ID" value="KAK7476312.1"/>
    <property type="molecule type" value="Genomic_DNA"/>
</dbReference>
<evidence type="ECO:0000313" key="4">
    <source>
        <dbReference type="Proteomes" id="UP001519460"/>
    </source>
</evidence>
<reference evidence="3 4" key="1">
    <citation type="journal article" date="2023" name="Sci. Data">
        <title>Genome assembly of the Korean intertidal mud-creeper Batillaria attramentaria.</title>
        <authorList>
            <person name="Patra A.K."/>
            <person name="Ho P.T."/>
            <person name="Jun S."/>
            <person name="Lee S.J."/>
            <person name="Kim Y."/>
            <person name="Won Y.J."/>
        </authorList>
    </citation>
    <scope>NUCLEOTIDE SEQUENCE [LARGE SCALE GENOMIC DNA]</scope>
    <source>
        <strain evidence="3">Wonlab-2016</strain>
    </source>
</reference>
<dbReference type="InterPro" id="IPR033332">
    <property type="entry name" value="BTG"/>
</dbReference>
<keyword evidence="4" id="KW-1185">Reference proteome</keyword>
<dbReference type="SUPFAM" id="SSF160696">
    <property type="entry name" value="BTG domain-like"/>
    <property type="match status" value="1"/>
</dbReference>
<dbReference type="PANTHER" id="PTHR22978">
    <property type="entry name" value="B-CELL TRANSLOCATION GENE"/>
    <property type="match status" value="1"/>
</dbReference>
<gene>
    <name evidence="3" type="ORF">BaRGS_00032430</name>
</gene>
<organism evidence="3 4">
    <name type="scientific">Batillaria attramentaria</name>
    <dbReference type="NCBI Taxonomy" id="370345"/>
    <lineage>
        <taxon>Eukaryota</taxon>
        <taxon>Metazoa</taxon>
        <taxon>Spiralia</taxon>
        <taxon>Lophotrochozoa</taxon>
        <taxon>Mollusca</taxon>
        <taxon>Gastropoda</taxon>
        <taxon>Caenogastropoda</taxon>
        <taxon>Sorbeoconcha</taxon>
        <taxon>Cerithioidea</taxon>
        <taxon>Batillariidae</taxon>
        <taxon>Batillaria</taxon>
    </lineage>
</organism>
<accession>A0ABD0JPC0</accession>
<dbReference type="PANTHER" id="PTHR22978:SF22">
    <property type="entry name" value="BTG FAMILY PROTEIN"/>
    <property type="match status" value="1"/>
</dbReference>
<dbReference type="PROSITE" id="PS00960">
    <property type="entry name" value="BTG_1"/>
    <property type="match status" value="1"/>
</dbReference>
<evidence type="ECO:0000313" key="3">
    <source>
        <dbReference type="EMBL" id="KAK7476312.1"/>
    </source>
</evidence>
<dbReference type="AlphaFoldDB" id="A0ABD0JPC0"/>
<evidence type="ECO:0000259" key="2">
    <source>
        <dbReference type="PROSITE" id="PS00960"/>
    </source>
</evidence>
<dbReference type="Proteomes" id="UP001519460">
    <property type="component" value="Unassembled WGS sequence"/>
</dbReference>
<dbReference type="SMART" id="SM00099">
    <property type="entry name" value="btg1"/>
    <property type="match status" value="1"/>
</dbReference>
<feature type="domain" description="Anti-proliferative protein" evidence="2">
    <location>
        <begin position="41"/>
        <end position="61"/>
    </location>
</feature>
<comment type="similarity">
    <text evidence="1">Belongs to the BTG family.</text>
</comment>
<dbReference type="PRINTS" id="PR00310">
    <property type="entry name" value="ANTIPRLFBTG1"/>
</dbReference>
<dbReference type="InterPro" id="IPR036054">
    <property type="entry name" value="BTG-like_sf"/>
</dbReference>
<evidence type="ECO:0000256" key="1">
    <source>
        <dbReference type="ARBA" id="ARBA00007989"/>
    </source>
</evidence>
<name>A0ABD0JPC0_9CAEN</name>
<dbReference type="Gene3D" id="3.90.640.90">
    <property type="entry name" value="Anti-proliferative protein, N-terminal domain"/>
    <property type="match status" value="1"/>
</dbReference>
<dbReference type="InterPro" id="IPR002087">
    <property type="entry name" value="Anti_prolifrtn"/>
</dbReference>